<dbReference type="PROSITE" id="PS51257">
    <property type="entry name" value="PROKAR_LIPOPROTEIN"/>
    <property type="match status" value="1"/>
</dbReference>
<protein>
    <recommendedName>
        <fullName evidence="4">Lipoprotein</fullName>
    </recommendedName>
</protein>
<dbReference type="EMBL" id="AAHEPM010000001">
    <property type="protein sequence ID" value="EBV2394228.1"/>
    <property type="molecule type" value="Genomic_DNA"/>
</dbReference>
<reference evidence="3" key="1">
    <citation type="journal article" date="2018" name="Genome Biol.">
        <title>SKESA: strategic k-mer extension for scrupulous assemblies.</title>
        <authorList>
            <person name="Souvorov A."/>
            <person name="Agarwala R."/>
            <person name="Lipman D.J."/>
        </authorList>
    </citation>
    <scope>NUCLEOTIDE SEQUENCE</scope>
    <source>
        <strain evidence="3">Salmonella enterica</strain>
    </source>
</reference>
<reference evidence="3" key="3">
    <citation type="submission" date="2019-10" db="EMBL/GenBank/DDBJ databases">
        <authorList>
            <consortium name="NCBI Pathogen Detection Project"/>
        </authorList>
    </citation>
    <scope>NUCLEOTIDE SEQUENCE</scope>
    <source>
        <strain evidence="3">Salmonella enterica</strain>
    </source>
</reference>
<organism evidence="2">
    <name type="scientific">Salmonella enterica subsp. enterica serovar Havana</name>
    <dbReference type="NCBI Taxonomy" id="179997"/>
    <lineage>
        <taxon>Bacteria</taxon>
        <taxon>Pseudomonadati</taxon>
        <taxon>Pseudomonadota</taxon>
        <taxon>Gammaproteobacteria</taxon>
        <taxon>Enterobacterales</taxon>
        <taxon>Enterobacteriaceae</taxon>
        <taxon>Salmonella</taxon>
    </lineage>
</organism>
<reference evidence="2" key="2">
    <citation type="submission" date="2018-06" db="EMBL/GenBank/DDBJ databases">
        <authorList>
            <person name="Ashton P.M."/>
            <person name="Dallman T."/>
            <person name="Nair S."/>
            <person name="De Pinna E."/>
            <person name="Peters T."/>
            <person name="Grant K."/>
        </authorList>
    </citation>
    <scope>NUCLEOTIDE SEQUENCE</scope>
    <source>
        <strain evidence="2">288881</strain>
    </source>
</reference>
<evidence type="ECO:0000256" key="1">
    <source>
        <dbReference type="SAM" id="MobiDB-lite"/>
    </source>
</evidence>
<evidence type="ECO:0000313" key="2">
    <source>
        <dbReference type="EMBL" id="EBV2394228.1"/>
    </source>
</evidence>
<proteinExistence type="predicted"/>
<gene>
    <name evidence="2" type="ORF">DN323_01030</name>
    <name evidence="3" type="ORF">G2992_07890</name>
</gene>
<accession>A0A3V3U5S3</accession>
<dbReference type="AlphaFoldDB" id="A0A3V3U5S3"/>
<evidence type="ECO:0000313" key="3">
    <source>
        <dbReference type="EMBL" id="HAE1513741.1"/>
    </source>
</evidence>
<name>A0A3V3U5S3_SALET</name>
<feature type="region of interest" description="Disordered" evidence="1">
    <location>
        <begin position="90"/>
        <end position="119"/>
    </location>
</feature>
<sequence>MSGKLIGVVIVAVMLVGCSKARNPQCQDLADKYDGALIGGALSGGGYAASYKADLAEAQLNQCEMMFDSMKQQQQYQQQLQETAIEARREQLQSQEQAQQQERKRKTLEALNSPEVQKKLRNDSLKDLVSCARSEGGERLSPDVVDLVSGACKSEIDRRVRDGKVSRATVDKLLNKQEQQITQSQSPKGSSTSNSKLAYASLQGLVDCEHSVVSPQSSELLKGGASSSYQCELEIDRRVDSGVISRAEVNKVANQGM</sequence>
<dbReference type="RefSeq" id="WP_039518788.1">
    <property type="nucleotide sequence ID" value="NZ_CBDHOZ010000032.1"/>
</dbReference>
<evidence type="ECO:0008006" key="4">
    <source>
        <dbReference type="Google" id="ProtNLM"/>
    </source>
</evidence>
<comment type="caution">
    <text evidence="2">The sequence shown here is derived from an EMBL/GenBank/DDBJ whole genome shotgun (WGS) entry which is preliminary data.</text>
</comment>
<dbReference type="EMBL" id="DAAQZM010000001">
    <property type="protein sequence ID" value="HAE1513741.1"/>
    <property type="molecule type" value="Genomic_DNA"/>
</dbReference>